<dbReference type="Proteomes" id="UP000034562">
    <property type="component" value="Unassembled WGS sequence"/>
</dbReference>
<dbReference type="EMBL" id="LBZK01000043">
    <property type="protein sequence ID" value="KKR69547.1"/>
    <property type="molecule type" value="Genomic_DNA"/>
</dbReference>
<reference evidence="2 3" key="1">
    <citation type="journal article" date="2015" name="Nature">
        <title>rRNA introns, odd ribosomes, and small enigmatic genomes across a large radiation of phyla.</title>
        <authorList>
            <person name="Brown C.T."/>
            <person name="Hug L.A."/>
            <person name="Thomas B.C."/>
            <person name="Sharon I."/>
            <person name="Castelle C.J."/>
            <person name="Singh A."/>
            <person name="Wilkins M.J."/>
            <person name="Williams K.H."/>
            <person name="Banfield J.F."/>
        </authorList>
    </citation>
    <scope>NUCLEOTIDE SEQUENCE [LARGE SCALE GENOMIC DNA]</scope>
</reference>
<gene>
    <name evidence="2" type="ORF">UU12_C0043G0003</name>
</gene>
<feature type="transmembrane region" description="Helical" evidence="1">
    <location>
        <begin position="71"/>
        <end position="88"/>
    </location>
</feature>
<feature type="transmembrane region" description="Helical" evidence="1">
    <location>
        <begin position="94"/>
        <end position="110"/>
    </location>
</feature>
<feature type="transmembrane region" description="Helical" evidence="1">
    <location>
        <begin position="43"/>
        <end position="64"/>
    </location>
</feature>
<evidence type="ECO:0000313" key="2">
    <source>
        <dbReference type="EMBL" id="KKR69547.1"/>
    </source>
</evidence>
<evidence type="ECO:0000256" key="1">
    <source>
        <dbReference type="SAM" id="Phobius"/>
    </source>
</evidence>
<sequence length="111" mass="12653">MKRELRKQQVLKRKNFLPTLLITIFLWLFLGGLIYFIDPDTFAAVPLFFVLIFSCLLFTFSLVFADGRRGLVGSVAIAFFFILAYLGVGNILNLLLIVAIAVCIEIYWART</sequence>
<dbReference type="AlphaFoldDB" id="A0A0G0W2P1"/>
<organism evidence="2 3">
    <name type="scientific">Candidatus Woesebacteria bacterium GW2011_GWA2_40_7b</name>
    <dbReference type="NCBI Taxonomy" id="1618563"/>
    <lineage>
        <taxon>Bacteria</taxon>
        <taxon>Candidatus Woeseibacteriota</taxon>
    </lineage>
</organism>
<name>A0A0G0W2P1_9BACT</name>
<comment type="caution">
    <text evidence="2">The sequence shown here is derived from an EMBL/GenBank/DDBJ whole genome shotgun (WGS) entry which is preliminary data.</text>
</comment>
<feature type="transmembrane region" description="Helical" evidence="1">
    <location>
        <begin position="16"/>
        <end position="37"/>
    </location>
</feature>
<proteinExistence type="predicted"/>
<keyword evidence="1" id="KW-0472">Membrane</keyword>
<accession>A0A0G0W2P1</accession>
<keyword evidence="1" id="KW-1133">Transmembrane helix</keyword>
<protein>
    <submittedName>
        <fullName evidence="2">Uncharacterized protein</fullName>
    </submittedName>
</protein>
<dbReference type="STRING" id="1618563.UU12_C0043G0003"/>
<keyword evidence="1" id="KW-0812">Transmembrane</keyword>
<evidence type="ECO:0000313" key="3">
    <source>
        <dbReference type="Proteomes" id="UP000034562"/>
    </source>
</evidence>